<comment type="subcellular location">
    <subcellularLocation>
        <location evidence="1">Cell inner membrane</location>
        <topology evidence="1">Multi-pass membrane protein</topology>
    </subcellularLocation>
</comment>
<dbReference type="GO" id="GO:0005886">
    <property type="term" value="C:plasma membrane"/>
    <property type="evidence" value="ECO:0007669"/>
    <property type="project" value="UniProtKB-SubCell"/>
</dbReference>
<dbReference type="SUPFAM" id="SSF82714">
    <property type="entry name" value="Multidrug efflux transporter AcrB TolC docking domain, DN and DC subdomains"/>
    <property type="match status" value="1"/>
</dbReference>
<dbReference type="InterPro" id="IPR001036">
    <property type="entry name" value="Acrflvin-R"/>
</dbReference>
<evidence type="ECO:0000313" key="9">
    <source>
        <dbReference type="EMBL" id="KUK76465.1"/>
    </source>
</evidence>
<evidence type="ECO:0000256" key="5">
    <source>
        <dbReference type="ARBA" id="ARBA00022692"/>
    </source>
</evidence>
<protein>
    <recommendedName>
        <fullName evidence="11">Acriflavin resistance protein</fullName>
    </recommendedName>
</protein>
<dbReference type="Pfam" id="PF00873">
    <property type="entry name" value="ACR_tran"/>
    <property type="match status" value="1"/>
</dbReference>
<gene>
    <name evidence="9" type="ORF">XD92_1200</name>
</gene>
<keyword evidence="2" id="KW-0813">Transport</keyword>
<feature type="transmembrane region" description="Helical" evidence="8">
    <location>
        <begin position="127"/>
        <end position="152"/>
    </location>
</feature>
<keyword evidence="5 8" id="KW-0812">Transmembrane</keyword>
<comment type="caution">
    <text evidence="9">The sequence shown here is derived from an EMBL/GenBank/DDBJ whole genome shotgun (WGS) entry which is preliminary data.</text>
</comment>
<reference evidence="10" key="1">
    <citation type="journal article" date="2015" name="MBio">
        <title>Genome-Resolved Metagenomic Analysis Reveals Roles for Candidate Phyla and Other Microbial Community Members in Biogeochemical Transformations in Oil Reservoirs.</title>
        <authorList>
            <person name="Hu P."/>
            <person name="Tom L."/>
            <person name="Singh A."/>
            <person name="Thomas B.C."/>
            <person name="Baker B.J."/>
            <person name="Piceno Y.M."/>
            <person name="Andersen G.L."/>
            <person name="Banfield J.F."/>
        </authorList>
    </citation>
    <scope>NUCLEOTIDE SEQUENCE [LARGE SCALE GENOMIC DNA]</scope>
</reference>
<dbReference type="PATRIC" id="fig|294710.3.peg.1631"/>
<feature type="transmembrane region" description="Helical" evidence="8">
    <location>
        <begin position="587"/>
        <end position="606"/>
    </location>
</feature>
<evidence type="ECO:0000256" key="3">
    <source>
        <dbReference type="ARBA" id="ARBA00022475"/>
    </source>
</evidence>
<dbReference type="Gene3D" id="3.30.70.1320">
    <property type="entry name" value="Multidrug efflux transporter AcrB pore domain like"/>
    <property type="match status" value="1"/>
</dbReference>
<keyword evidence="7 8" id="KW-0472">Membrane</keyword>
<accession>A0A124FWZ7</accession>
<feature type="transmembrane region" description="Helical" evidence="8">
    <location>
        <begin position="75"/>
        <end position="94"/>
    </location>
</feature>
<keyword evidence="4" id="KW-0997">Cell inner membrane</keyword>
<evidence type="ECO:0000256" key="7">
    <source>
        <dbReference type="ARBA" id="ARBA00023136"/>
    </source>
</evidence>
<dbReference type="PANTHER" id="PTHR32063">
    <property type="match status" value="1"/>
</dbReference>
<dbReference type="SUPFAM" id="SSF82866">
    <property type="entry name" value="Multidrug efflux transporter AcrB transmembrane domain"/>
    <property type="match status" value="2"/>
</dbReference>
<feature type="transmembrane region" description="Helical" evidence="8">
    <location>
        <begin position="613"/>
        <end position="633"/>
    </location>
</feature>
<evidence type="ECO:0000256" key="6">
    <source>
        <dbReference type="ARBA" id="ARBA00022989"/>
    </source>
</evidence>
<dbReference type="InterPro" id="IPR027463">
    <property type="entry name" value="AcrB_DN_DC_subdom"/>
</dbReference>
<evidence type="ECO:0000313" key="10">
    <source>
        <dbReference type="Proteomes" id="UP000053860"/>
    </source>
</evidence>
<dbReference type="STRING" id="1123008.GCA_000380985_00068"/>
<feature type="non-terminal residue" evidence="9">
    <location>
        <position position="1"/>
    </location>
</feature>
<evidence type="ECO:0000256" key="8">
    <source>
        <dbReference type="SAM" id="Phobius"/>
    </source>
</evidence>
<feature type="transmembrane region" description="Helical" evidence="8">
    <location>
        <begin position="101"/>
        <end position="121"/>
    </location>
</feature>
<feature type="transmembrane region" description="Helical" evidence="8">
    <location>
        <begin position="204"/>
        <end position="227"/>
    </location>
</feature>
<sequence>GYAELDAADRQNILRRNGVPMVSCVIIPQPGANHIEIADEVRNRMEQMKKDLPEDVILDVAFDNTKFIRASIAEVQSTVIIAFILVVFIIFVFLRNWRVTLIPAVVIPISLIGIFFVMYLAGFSINVLSMLAVVLAVGLVVDDAIVVTENIFQKVEAGMNPKEAAINGSKEIFFAVISTTITLVAIFFPIVFLEGMTGRLFREFSIVISGAVIISSFVALSFVPMLASKLLKKKEKHNPFYDKTEVFFTGMNRFYDRMLRAFTQRKWLVLPILILSTLLIVLFWNIVPSEMAPLEDRSQIMIRSTAPEGATFEFVRDYTDRIATLADSIVPERESNIVFTRNGFSMIRLILPDMQERERSQMEIAAELSAAVRNENAARAFVQQQSTFGGRRAGMPIQYVLQAPNIEKLQAFIPPFLEKVNASPYFQMADVDLKFTKPETRILIDRDKAALLGVSTRDIGQTLQYALSGQRMGYFYMNGKQYQILGEINRQQRNTPVDLKTIYIKNNMGQMIQMDNLVKLEESVAPPQLYRYNRFNSATISAGLAPGYSLGDGLEEMDRIAAEVLDDSFRTALEGESRNFRESSSSLLFAFGLAILLIFLVMAAQFESFKDPFVIMFSVPMALFGALLFMWLSGVTMNIYSQIGIIMLIGLVAKNGILIVEFANQRQQAGLSKYNAIIEASVLRLRPILMTSISTMLGLLPLMFATGEGANGRIAMGTAVIGGLLISTLLTLFVVPVMYIYLSTDREANNKKMKQEETNHAQD</sequence>
<feature type="transmembrane region" description="Helical" evidence="8">
    <location>
        <begin position="685"/>
        <end position="704"/>
    </location>
</feature>
<name>A0A124FWZ7_9BACT</name>
<dbReference type="PANTHER" id="PTHR32063:SF28">
    <property type="entry name" value="BLR2861 PROTEIN"/>
    <property type="match status" value="1"/>
</dbReference>
<dbReference type="Gene3D" id="1.20.1640.10">
    <property type="entry name" value="Multidrug efflux transporter AcrB transmembrane domain"/>
    <property type="match status" value="2"/>
</dbReference>
<dbReference type="AlphaFoldDB" id="A0A124FWZ7"/>
<evidence type="ECO:0008006" key="11">
    <source>
        <dbReference type="Google" id="ProtNLM"/>
    </source>
</evidence>
<dbReference type="Proteomes" id="UP000053860">
    <property type="component" value="Unassembled WGS sequence"/>
</dbReference>
<dbReference type="Gene3D" id="3.30.70.1430">
    <property type="entry name" value="Multidrug efflux transporter AcrB pore domain"/>
    <property type="match status" value="1"/>
</dbReference>
<evidence type="ECO:0000256" key="2">
    <source>
        <dbReference type="ARBA" id="ARBA00022448"/>
    </source>
</evidence>
<organism evidence="9 10">
    <name type="scientific">Proteiniphilum acetatigenes</name>
    <dbReference type="NCBI Taxonomy" id="294710"/>
    <lineage>
        <taxon>Bacteria</taxon>
        <taxon>Pseudomonadati</taxon>
        <taxon>Bacteroidota</taxon>
        <taxon>Bacteroidia</taxon>
        <taxon>Bacteroidales</taxon>
        <taxon>Dysgonomonadaceae</taxon>
        <taxon>Proteiniphilum</taxon>
    </lineage>
</organism>
<evidence type="ECO:0000256" key="1">
    <source>
        <dbReference type="ARBA" id="ARBA00004429"/>
    </source>
</evidence>
<dbReference type="EMBL" id="LGGN01000246">
    <property type="protein sequence ID" value="KUK76465.1"/>
    <property type="molecule type" value="Genomic_DNA"/>
</dbReference>
<feature type="transmembrane region" description="Helical" evidence="8">
    <location>
        <begin position="172"/>
        <end position="192"/>
    </location>
</feature>
<feature type="transmembrane region" description="Helical" evidence="8">
    <location>
        <begin position="267"/>
        <end position="287"/>
    </location>
</feature>
<dbReference type="GO" id="GO:0042910">
    <property type="term" value="F:xenobiotic transmembrane transporter activity"/>
    <property type="evidence" value="ECO:0007669"/>
    <property type="project" value="TreeGrafter"/>
</dbReference>
<proteinExistence type="predicted"/>
<dbReference type="PRINTS" id="PR00702">
    <property type="entry name" value="ACRIFLAVINRP"/>
</dbReference>
<dbReference type="SUPFAM" id="SSF82693">
    <property type="entry name" value="Multidrug efflux transporter AcrB pore domain, PN1, PN2, PC1 and PC2 subdomains"/>
    <property type="match status" value="1"/>
</dbReference>
<feature type="transmembrane region" description="Helical" evidence="8">
    <location>
        <begin position="716"/>
        <end position="742"/>
    </location>
</feature>
<dbReference type="FunFam" id="1.20.1640.10:FF:000001">
    <property type="entry name" value="Efflux pump membrane transporter"/>
    <property type="match status" value="1"/>
</dbReference>
<keyword evidence="6 8" id="KW-1133">Transmembrane helix</keyword>
<evidence type="ECO:0000256" key="4">
    <source>
        <dbReference type="ARBA" id="ARBA00022519"/>
    </source>
</evidence>
<keyword evidence="3" id="KW-1003">Cell membrane</keyword>
<dbReference type="Gene3D" id="3.30.2090.10">
    <property type="entry name" value="Multidrug efflux transporter AcrB TolC docking domain, DN and DC subdomains"/>
    <property type="match status" value="2"/>
</dbReference>
<dbReference type="Gene3D" id="3.30.70.1440">
    <property type="entry name" value="Multidrug efflux transporter AcrB pore domain"/>
    <property type="match status" value="1"/>
</dbReference>
<feature type="transmembrane region" description="Helical" evidence="8">
    <location>
        <begin position="639"/>
        <end position="664"/>
    </location>
</feature>